<gene>
    <name evidence="1" type="ORF">JYP50_06975</name>
</gene>
<keyword evidence="2" id="KW-1185">Reference proteome</keyword>
<dbReference type="Proteomes" id="UP000664303">
    <property type="component" value="Unassembled WGS sequence"/>
</dbReference>
<dbReference type="AlphaFoldDB" id="A0A939DDM7"/>
<dbReference type="RefSeq" id="WP_206559780.1">
    <property type="nucleotide sequence ID" value="NZ_JAFKCZ010000005.1"/>
</dbReference>
<organism evidence="1 2">
    <name type="scientific">Parahaliea mediterranea</name>
    <dbReference type="NCBI Taxonomy" id="651086"/>
    <lineage>
        <taxon>Bacteria</taxon>
        <taxon>Pseudomonadati</taxon>
        <taxon>Pseudomonadota</taxon>
        <taxon>Gammaproteobacteria</taxon>
        <taxon>Cellvibrionales</taxon>
        <taxon>Halieaceae</taxon>
        <taxon>Parahaliea</taxon>
    </lineage>
</organism>
<accession>A0A939DDM7</accession>
<evidence type="ECO:0000313" key="1">
    <source>
        <dbReference type="EMBL" id="MBN7796325.1"/>
    </source>
</evidence>
<reference evidence="1" key="1">
    <citation type="submission" date="2021-02" db="EMBL/GenBank/DDBJ databases">
        <title>PHA producing bacteria isolated from coastal sediment in Guangdong, Shenzhen.</title>
        <authorList>
            <person name="Zheng W."/>
            <person name="Yu S."/>
            <person name="Huang Y."/>
        </authorList>
    </citation>
    <scope>NUCLEOTIDE SEQUENCE</scope>
    <source>
        <strain evidence="1">TN14-10</strain>
    </source>
</reference>
<comment type="caution">
    <text evidence="1">The sequence shown here is derived from an EMBL/GenBank/DDBJ whole genome shotgun (WGS) entry which is preliminary data.</text>
</comment>
<proteinExistence type="predicted"/>
<protein>
    <submittedName>
        <fullName evidence="1">Uncharacterized protein</fullName>
    </submittedName>
</protein>
<dbReference type="EMBL" id="JAFKCZ010000005">
    <property type="protein sequence ID" value="MBN7796325.1"/>
    <property type="molecule type" value="Genomic_DNA"/>
</dbReference>
<evidence type="ECO:0000313" key="2">
    <source>
        <dbReference type="Proteomes" id="UP000664303"/>
    </source>
</evidence>
<sequence length="92" mass="10509">MPINPDQLCAMGERPLHRMPEGQATLRLMIDSSFDDDVVIRVEHDIAETRLVSTVREKSSLGHEARELVTTSTIISDKKWRAIEVLYEDTPF</sequence>
<name>A0A939DDM7_9GAMM</name>